<name>A0ABW7VLR6_STROI</name>
<gene>
    <name evidence="3" type="ORF">ACH49L_42815</name>
</gene>
<reference evidence="3 4" key="1">
    <citation type="submission" date="2024-10" db="EMBL/GenBank/DDBJ databases">
        <title>The Natural Products Discovery Center: Release of the First 8490 Sequenced Strains for Exploring Actinobacteria Biosynthetic Diversity.</title>
        <authorList>
            <person name="Kalkreuter E."/>
            <person name="Kautsar S.A."/>
            <person name="Yang D."/>
            <person name="Bader C.D."/>
            <person name="Teijaro C.N."/>
            <person name="Fluegel L."/>
            <person name="Davis C.M."/>
            <person name="Simpson J.R."/>
            <person name="Lauterbach L."/>
            <person name="Steele A.D."/>
            <person name="Gui C."/>
            <person name="Meng S."/>
            <person name="Li G."/>
            <person name="Viehrig K."/>
            <person name="Ye F."/>
            <person name="Su P."/>
            <person name="Kiefer A.F."/>
            <person name="Nichols A."/>
            <person name="Cepeda A.J."/>
            <person name="Yan W."/>
            <person name="Fan B."/>
            <person name="Jiang Y."/>
            <person name="Adhikari A."/>
            <person name="Zheng C.-J."/>
            <person name="Schuster L."/>
            <person name="Cowan T.M."/>
            <person name="Smanski M.J."/>
            <person name="Chevrette M.G."/>
            <person name="De Carvalho L.P.S."/>
            <person name="Shen B."/>
        </authorList>
    </citation>
    <scope>NUCLEOTIDE SEQUENCE [LARGE SCALE GENOMIC DNA]</scope>
    <source>
        <strain evidence="3 4">NPDC020295</strain>
    </source>
</reference>
<evidence type="ECO:0000313" key="4">
    <source>
        <dbReference type="Proteomes" id="UP001611397"/>
    </source>
</evidence>
<dbReference type="EMBL" id="JBIRWM010000034">
    <property type="protein sequence ID" value="MFI2162298.1"/>
    <property type="molecule type" value="Genomic_DNA"/>
</dbReference>
<comment type="caution">
    <text evidence="3">The sequence shown here is derived from an EMBL/GenBank/DDBJ whole genome shotgun (WGS) entry which is preliminary data.</text>
</comment>
<evidence type="ECO:0000256" key="2">
    <source>
        <dbReference type="SAM" id="Phobius"/>
    </source>
</evidence>
<protein>
    <submittedName>
        <fullName evidence="3">Uncharacterized protein</fullName>
    </submittedName>
</protein>
<feature type="transmembrane region" description="Helical" evidence="2">
    <location>
        <begin position="69"/>
        <end position="88"/>
    </location>
</feature>
<proteinExistence type="predicted"/>
<feature type="transmembrane region" description="Helical" evidence="2">
    <location>
        <begin position="127"/>
        <end position="151"/>
    </location>
</feature>
<evidence type="ECO:0000313" key="3">
    <source>
        <dbReference type="EMBL" id="MFI2162298.1"/>
    </source>
</evidence>
<keyword evidence="4" id="KW-1185">Reference proteome</keyword>
<dbReference type="RefSeq" id="WP_159061770.1">
    <property type="nucleotide sequence ID" value="NZ_JBIRUT010000030.1"/>
</dbReference>
<keyword evidence="2" id="KW-0812">Transmembrane</keyword>
<organism evidence="3 4">
    <name type="scientific">Streptomyces olivaceoviridis</name>
    <name type="common">Streptomyces corchorusii</name>
    <dbReference type="NCBI Taxonomy" id="1921"/>
    <lineage>
        <taxon>Bacteria</taxon>
        <taxon>Bacillati</taxon>
        <taxon>Actinomycetota</taxon>
        <taxon>Actinomycetes</taxon>
        <taxon>Kitasatosporales</taxon>
        <taxon>Streptomycetaceae</taxon>
        <taxon>Streptomyces</taxon>
    </lineage>
</organism>
<feature type="region of interest" description="Disordered" evidence="1">
    <location>
        <begin position="180"/>
        <end position="229"/>
    </location>
</feature>
<feature type="transmembrane region" description="Helical" evidence="2">
    <location>
        <begin position="29"/>
        <end position="49"/>
    </location>
</feature>
<keyword evidence="2" id="KW-0472">Membrane</keyword>
<feature type="transmembrane region" description="Helical" evidence="2">
    <location>
        <begin position="94"/>
        <end position="115"/>
    </location>
</feature>
<evidence type="ECO:0000256" key="1">
    <source>
        <dbReference type="SAM" id="MobiDB-lite"/>
    </source>
</evidence>
<sequence length="229" mass="24330">MNGPLHYPHACAGQLPVIGWHTTSTVTGLGWGMLVALFCGGIPIAVIMLGVKRGHWIDNHVRVREQRAVPLMATMASVMTGTSLLVVLGAPHEVFALVVAMLVGLVIAMAVTVWWKVSIHTAIAPGVVIVLFVAYGTLMALLVPGVAAVGWSRVVLHDHTITRTVAGGLLGGVVATSRESVAATADPPGRTSPPRDRTPNPTQRPQLRLQPSPPYQDNDNCRLRTRTTA</sequence>
<accession>A0ABW7VLR6</accession>
<keyword evidence="2" id="KW-1133">Transmembrane helix</keyword>
<dbReference type="Proteomes" id="UP001611397">
    <property type="component" value="Unassembled WGS sequence"/>
</dbReference>
<feature type="compositionally biased region" description="Low complexity" evidence="1">
    <location>
        <begin position="199"/>
        <end position="210"/>
    </location>
</feature>